<dbReference type="EMBL" id="CP083239">
    <property type="protein sequence ID" value="UOK72441.1"/>
    <property type="molecule type" value="Genomic_DNA"/>
</dbReference>
<keyword evidence="1" id="KW-0472">Membrane</keyword>
<protein>
    <submittedName>
        <fullName evidence="2">Cbb3-type cytochrome c oxidase subunit 3</fullName>
    </submittedName>
</protein>
<proteinExistence type="predicted"/>
<dbReference type="AlphaFoldDB" id="A0A9E7D7R2"/>
<keyword evidence="1" id="KW-0812">Transmembrane</keyword>
<accession>A0A9E7D7R2</accession>
<name>A0A9E7D7R2_9HYPH</name>
<dbReference type="InterPro" id="IPR008621">
    <property type="entry name" value="Cbb3-typ_cyt_oxidase_comp"/>
</dbReference>
<dbReference type="RefSeq" id="WP_244450140.1">
    <property type="nucleotide sequence ID" value="NZ_CP083239.1"/>
</dbReference>
<sequence>MSEALIVFALKYWLVAAFALFVALLWQVFRPGTRAAMDRHARIPFAVEEDRDGRA</sequence>
<dbReference type="Pfam" id="PF05545">
    <property type="entry name" value="FixQ"/>
    <property type="match status" value="1"/>
</dbReference>
<gene>
    <name evidence="2" type="ORF">K9D25_06995</name>
</gene>
<keyword evidence="1" id="KW-1133">Transmembrane helix</keyword>
<evidence type="ECO:0000313" key="3">
    <source>
        <dbReference type="Proteomes" id="UP000831684"/>
    </source>
</evidence>
<reference evidence="2" key="1">
    <citation type="submission" date="2021-09" db="EMBL/GenBank/DDBJ databases">
        <title>Network and meta-omics reveal the key degrader and cooperation patterns in an efficient 1,4-dioxane-degrading microbial community.</title>
        <authorList>
            <person name="Dai C."/>
        </authorList>
    </citation>
    <scope>NUCLEOTIDE SEQUENCE</scope>
    <source>
        <strain evidence="2">ZM13</strain>
    </source>
</reference>
<evidence type="ECO:0000313" key="2">
    <source>
        <dbReference type="EMBL" id="UOK72441.1"/>
    </source>
</evidence>
<evidence type="ECO:0000256" key="1">
    <source>
        <dbReference type="SAM" id="Phobius"/>
    </source>
</evidence>
<feature type="transmembrane region" description="Helical" evidence="1">
    <location>
        <begin position="12"/>
        <end position="29"/>
    </location>
</feature>
<dbReference type="KEGG" id="apol:K9D25_06995"/>
<organism evidence="2 3">
    <name type="scientific">Ancylobacter polymorphus</name>
    <dbReference type="NCBI Taxonomy" id="223390"/>
    <lineage>
        <taxon>Bacteria</taxon>
        <taxon>Pseudomonadati</taxon>
        <taxon>Pseudomonadota</taxon>
        <taxon>Alphaproteobacteria</taxon>
        <taxon>Hyphomicrobiales</taxon>
        <taxon>Xanthobacteraceae</taxon>
        <taxon>Ancylobacter</taxon>
    </lineage>
</organism>
<dbReference type="Proteomes" id="UP000831684">
    <property type="component" value="Chromosome"/>
</dbReference>